<dbReference type="PROSITE" id="PS01125">
    <property type="entry name" value="ROK"/>
    <property type="match status" value="1"/>
</dbReference>
<name>A0A511D8Z3_9PSEU</name>
<dbReference type="InterPro" id="IPR049874">
    <property type="entry name" value="ROK_cs"/>
</dbReference>
<sequence>MSAQPGNHAIGLDIGGTNIRGAVVGDDGTILAEVSERTPETSDGTTMTKLLLGITQHLLTAHPEVGAIGVGAAGIVEWPAGLIRWAPNNTYRNWRVRDELEEATGLPATVDNDANVAALAEARLGRDRLREMVFLTVGTGVGGGLVLGGVIYRGPTGRGGELGHIIVAPDGPVCGCGNRGCLEAVASGTALDRMAREAAAADPGGAIARIARDEHDGHVTGHAVTRATELGDPTALGLFATLGRWLGIGIASLTNMLEIEAVVIGGGLVTTGDLLLDPARAAYLEHAYAREARPVAEVRPGTFGTDAGVVGAALLGLEHAHDGEVHAR</sequence>
<feature type="transmembrane region" description="Helical" evidence="2">
    <location>
        <begin position="132"/>
        <end position="152"/>
    </location>
</feature>
<dbReference type="Pfam" id="PF00480">
    <property type="entry name" value="ROK"/>
    <property type="match status" value="1"/>
</dbReference>
<dbReference type="PANTHER" id="PTHR18964">
    <property type="entry name" value="ROK (REPRESSOR, ORF, KINASE) FAMILY"/>
    <property type="match status" value="1"/>
</dbReference>
<dbReference type="EMBL" id="BJVJ01000001">
    <property type="protein sequence ID" value="GEL21261.1"/>
    <property type="molecule type" value="Genomic_DNA"/>
</dbReference>
<dbReference type="AlphaFoldDB" id="A0A511D8Z3"/>
<dbReference type="Gene3D" id="3.30.420.40">
    <property type="match status" value="2"/>
</dbReference>
<gene>
    <name evidence="3" type="ORF">PSU4_02150</name>
</gene>
<keyword evidence="3" id="KW-0418">Kinase</keyword>
<protein>
    <submittedName>
        <fullName evidence="3">Glucokinase</fullName>
    </submittedName>
</protein>
<evidence type="ECO:0000313" key="3">
    <source>
        <dbReference type="EMBL" id="GEL21261.1"/>
    </source>
</evidence>
<dbReference type="InterPro" id="IPR043129">
    <property type="entry name" value="ATPase_NBD"/>
</dbReference>
<dbReference type="GO" id="GO:0016301">
    <property type="term" value="F:kinase activity"/>
    <property type="evidence" value="ECO:0007669"/>
    <property type="project" value="UniProtKB-KW"/>
</dbReference>
<proteinExistence type="inferred from homology"/>
<comment type="similarity">
    <text evidence="1">Belongs to the ROK (NagC/XylR) family.</text>
</comment>
<keyword evidence="3" id="KW-0808">Transferase</keyword>
<accession>A0A511D8Z3</accession>
<dbReference type="Proteomes" id="UP000321685">
    <property type="component" value="Unassembled WGS sequence"/>
</dbReference>
<dbReference type="PANTHER" id="PTHR18964:SF173">
    <property type="entry name" value="GLUCOKINASE"/>
    <property type="match status" value="1"/>
</dbReference>
<keyword evidence="2" id="KW-0472">Membrane</keyword>
<keyword evidence="2" id="KW-0812">Transmembrane</keyword>
<keyword evidence="2" id="KW-1133">Transmembrane helix</keyword>
<dbReference type="RefSeq" id="WP_246114878.1">
    <property type="nucleotide sequence ID" value="NZ_BJVJ01000001.1"/>
</dbReference>
<comment type="caution">
    <text evidence="3">The sequence shown here is derived from an EMBL/GenBank/DDBJ whole genome shotgun (WGS) entry which is preliminary data.</text>
</comment>
<evidence type="ECO:0000256" key="2">
    <source>
        <dbReference type="SAM" id="Phobius"/>
    </source>
</evidence>
<evidence type="ECO:0000313" key="4">
    <source>
        <dbReference type="Proteomes" id="UP000321685"/>
    </source>
</evidence>
<reference evidence="3 4" key="1">
    <citation type="submission" date="2019-07" db="EMBL/GenBank/DDBJ databases">
        <title>Whole genome shotgun sequence of Pseudonocardia sulfidoxydans NBRC 16205.</title>
        <authorList>
            <person name="Hosoyama A."/>
            <person name="Uohara A."/>
            <person name="Ohji S."/>
            <person name="Ichikawa N."/>
        </authorList>
    </citation>
    <scope>NUCLEOTIDE SEQUENCE [LARGE SCALE GENOMIC DNA]</scope>
    <source>
        <strain evidence="3 4">NBRC 16205</strain>
    </source>
</reference>
<dbReference type="InterPro" id="IPR000600">
    <property type="entry name" value="ROK"/>
</dbReference>
<keyword evidence="4" id="KW-1185">Reference proteome</keyword>
<evidence type="ECO:0000256" key="1">
    <source>
        <dbReference type="ARBA" id="ARBA00006479"/>
    </source>
</evidence>
<dbReference type="SUPFAM" id="SSF53067">
    <property type="entry name" value="Actin-like ATPase domain"/>
    <property type="match status" value="1"/>
</dbReference>
<organism evidence="3 4">
    <name type="scientific">Pseudonocardia sulfidoxydans NBRC 16205</name>
    <dbReference type="NCBI Taxonomy" id="1223511"/>
    <lineage>
        <taxon>Bacteria</taxon>
        <taxon>Bacillati</taxon>
        <taxon>Actinomycetota</taxon>
        <taxon>Actinomycetes</taxon>
        <taxon>Pseudonocardiales</taxon>
        <taxon>Pseudonocardiaceae</taxon>
        <taxon>Pseudonocardia</taxon>
    </lineage>
</organism>